<dbReference type="AlphaFoldDB" id="D6SMA9"/>
<dbReference type="OrthoDB" id="5432515at2"/>
<dbReference type="EMBL" id="ACJN02000001">
    <property type="protein sequence ID" value="EFI35820.1"/>
    <property type="molecule type" value="Genomic_DNA"/>
</dbReference>
<evidence type="ECO:0000313" key="1">
    <source>
        <dbReference type="EMBL" id="EFI35820.1"/>
    </source>
</evidence>
<dbReference type="Proteomes" id="UP000005496">
    <property type="component" value="Unassembled WGS sequence"/>
</dbReference>
<comment type="caution">
    <text evidence="1">The sequence shown here is derived from an EMBL/GenBank/DDBJ whole genome shotgun (WGS) entry which is preliminary data.</text>
</comment>
<protein>
    <recommendedName>
        <fullName evidence="3">Desulfoferrodoxin N-terminal domain-containing protein</fullName>
    </recommendedName>
</protein>
<proteinExistence type="predicted"/>
<dbReference type="RefSeq" id="WP_008868949.1">
    <property type="nucleotide sequence ID" value="NZ_ACJN02000001.1"/>
</dbReference>
<keyword evidence="2" id="KW-1185">Reference proteome</keyword>
<reference evidence="1" key="1">
    <citation type="submission" date="2010-05" db="EMBL/GenBank/DDBJ databases">
        <title>The draft genome of Desulfonatronospira thiodismutans ASO3-1.</title>
        <authorList>
            <consortium name="US DOE Joint Genome Institute (JGI-PGF)"/>
            <person name="Lucas S."/>
            <person name="Copeland A."/>
            <person name="Lapidus A."/>
            <person name="Cheng J.-F."/>
            <person name="Bruce D."/>
            <person name="Goodwin L."/>
            <person name="Pitluck S."/>
            <person name="Chertkov O."/>
            <person name="Brettin T."/>
            <person name="Detter J.C."/>
            <person name="Han C."/>
            <person name="Land M.L."/>
            <person name="Hauser L."/>
            <person name="Kyrpides N."/>
            <person name="Mikhailova N."/>
            <person name="Muyzer G."/>
            <person name="Woyke T."/>
        </authorList>
    </citation>
    <scope>NUCLEOTIDE SEQUENCE [LARGE SCALE GENOMIC DNA]</scope>
    <source>
        <strain evidence="1">ASO3-1</strain>
    </source>
</reference>
<dbReference type="eggNOG" id="ENOG503371S">
    <property type="taxonomic scope" value="Bacteria"/>
</dbReference>
<sequence>MKINIDNNLVELAPENTDEAQDLEKLWKLIVDCVRENKKLNPVGEYHPQKNSQARFHIEDIPAPEPRKTQWSTSKASEDNTFYCSICNKYIHIVKDQEIPLCCGREMEPIE</sequence>
<accession>D6SMA9</accession>
<evidence type="ECO:0000313" key="2">
    <source>
        <dbReference type="Proteomes" id="UP000005496"/>
    </source>
</evidence>
<evidence type="ECO:0008006" key="3">
    <source>
        <dbReference type="Google" id="ProtNLM"/>
    </source>
</evidence>
<name>D6SMA9_9BACT</name>
<gene>
    <name evidence="1" type="ORF">Dthio_PD3255</name>
</gene>
<organism evidence="1 2">
    <name type="scientific">Desulfonatronospira thiodismutans ASO3-1</name>
    <dbReference type="NCBI Taxonomy" id="555779"/>
    <lineage>
        <taxon>Bacteria</taxon>
        <taxon>Pseudomonadati</taxon>
        <taxon>Thermodesulfobacteriota</taxon>
        <taxon>Desulfovibrionia</taxon>
        <taxon>Desulfovibrionales</taxon>
        <taxon>Desulfonatronovibrionaceae</taxon>
        <taxon>Desulfonatronospira</taxon>
    </lineage>
</organism>